<dbReference type="RefSeq" id="WP_054428000.1">
    <property type="nucleotide sequence ID" value="NZ_CADIJQ010000001.1"/>
</dbReference>
<evidence type="ECO:0000259" key="1">
    <source>
        <dbReference type="PROSITE" id="PS51819"/>
    </source>
</evidence>
<sequence length="121" mass="12863">MFDHLGFGVSDMDESRKFFLQALAPLGVGLAMEGPNSVGLGRQGKPSMWLYATSAVTPPLHIAIAAHARADVDAFYQAAIAAGGKDNGPPGLRPHYHPHYYAAFVLGPDGHNVEAVCHQPE</sequence>
<dbReference type="PROSITE" id="PS51819">
    <property type="entry name" value="VOC"/>
    <property type="match status" value="1"/>
</dbReference>
<proteinExistence type="predicted"/>
<dbReference type="PANTHER" id="PTHR35006">
    <property type="entry name" value="GLYOXALASE FAMILY PROTEIN (AFU_ORTHOLOGUE AFUA_5G14830)"/>
    <property type="match status" value="1"/>
</dbReference>
<protein>
    <recommendedName>
        <fullName evidence="1">VOC domain-containing protein</fullName>
    </recommendedName>
</protein>
<evidence type="ECO:0000313" key="2">
    <source>
        <dbReference type="EMBL" id="CAB3656019.1"/>
    </source>
</evidence>
<dbReference type="SUPFAM" id="SSF54593">
    <property type="entry name" value="Glyoxalase/Bleomycin resistance protein/Dihydroxybiphenyl dioxygenase"/>
    <property type="match status" value="1"/>
</dbReference>
<dbReference type="Proteomes" id="UP000494269">
    <property type="component" value="Unassembled WGS sequence"/>
</dbReference>
<accession>A0A6S6Z1V5</accession>
<dbReference type="Pfam" id="PF00903">
    <property type="entry name" value="Glyoxalase"/>
    <property type="match status" value="1"/>
</dbReference>
<feature type="domain" description="VOC" evidence="1">
    <location>
        <begin position="1"/>
        <end position="118"/>
    </location>
</feature>
<organism evidence="2 3">
    <name type="scientific">Achromobacter kerstersii</name>
    <dbReference type="NCBI Taxonomy" id="1353890"/>
    <lineage>
        <taxon>Bacteria</taxon>
        <taxon>Pseudomonadati</taxon>
        <taxon>Pseudomonadota</taxon>
        <taxon>Betaproteobacteria</taxon>
        <taxon>Burkholderiales</taxon>
        <taxon>Alcaligenaceae</taxon>
        <taxon>Achromobacter</taxon>
    </lineage>
</organism>
<dbReference type="InterPro" id="IPR004360">
    <property type="entry name" value="Glyas_Fos-R_dOase_dom"/>
</dbReference>
<gene>
    <name evidence="2" type="ORF">LMG3441_00298</name>
</gene>
<dbReference type="CDD" id="cd07262">
    <property type="entry name" value="VOC_like"/>
    <property type="match status" value="1"/>
</dbReference>
<dbReference type="InterPro" id="IPR029068">
    <property type="entry name" value="Glyas_Bleomycin-R_OHBP_Dase"/>
</dbReference>
<dbReference type="AlphaFoldDB" id="A0A6S6Z1V5"/>
<dbReference type="PANTHER" id="PTHR35006:SF2">
    <property type="entry name" value="GLYOXALASE FAMILY PROTEIN (AFU_ORTHOLOGUE AFUA_5G14830)"/>
    <property type="match status" value="1"/>
</dbReference>
<dbReference type="InterPro" id="IPR037523">
    <property type="entry name" value="VOC_core"/>
</dbReference>
<evidence type="ECO:0000313" key="3">
    <source>
        <dbReference type="Proteomes" id="UP000494269"/>
    </source>
</evidence>
<keyword evidence="3" id="KW-1185">Reference proteome</keyword>
<dbReference type="Gene3D" id="3.10.180.10">
    <property type="entry name" value="2,3-Dihydroxybiphenyl 1,2-Dioxygenase, domain 1"/>
    <property type="match status" value="1"/>
</dbReference>
<name>A0A6S6Z1V5_9BURK</name>
<reference evidence="2 3" key="1">
    <citation type="submission" date="2020-04" db="EMBL/GenBank/DDBJ databases">
        <authorList>
            <person name="De Canck E."/>
        </authorList>
    </citation>
    <scope>NUCLEOTIDE SEQUENCE [LARGE SCALE GENOMIC DNA]</scope>
    <source>
        <strain evidence="2 3">LMG 3441</strain>
    </source>
</reference>
<dbReference type="EMBL" id="CADIJQ010000001">
    <property type="protein sequence ID" value="CAB3656019.1"/>
    <property type="molecule type" value="Genomic_DNA"/>
</dbReference>